<dbReference type="GO" id="GO:0006302">
    <property type="term" value="P:double-strand break repair"/>
    <property type="evidence" value="ECO:0007669"/>
    <property type="project" value="TreeGrafter"/>
</dbReference>
<gene>
    <name evidence="9" type="primary">recF</name>
    <name evidence="12" type="ORF">F9K24_01120</name>
</gene>
<evidence type="ECO:0000313" key="13">
    <source>
        <dbReference type="Proteomes" id="UP000460298"/>
    </source>
</evidence>
<evidence type="ECO:0000256" key="5">
    <source>
        <dbReference type="ARBA" id="ARBA00022705"/>
    </source>
</evidence>
<dbReference type="InterPro" id="IPR042174">
    <property type="entry name" value="RecF_2"/>
</dbReference>
<evidence type="ECO:0000256" key="7">
    <source>
        <dbReference type="ARBA" id="ARBA00022840"/>
    </source>
</evidence>
<reference evidence="12 13" key="1">
    <citation type="submission" date="2019-10" db="EMBL/GenBank/DDBJ databases">
        <title>Extracellular Electron Transfer in a Candidatus Methanoperedens spp. Enrichment Culture.</title>
        <authorList>
            <person name="Berger S."/>
            <person name="Rangel Shaw D."/>
            <person name="Berben T."/>
            <person name="In 'T Zandt M."/>
            <person name="Frank J."/>
            <person name="Reimann J."/>
            <person name="Jetten M.S.M."/>
            <person name="Welte C.U."/>
        </authorList>
    </citation>
    <scope>NUCLEOTIDE SEQUENCE [LARGE SCALE GENOMIC DNA]</scope>
    <source>
        <strain evidence="12">SB12</strain>
    </source>
</reference>
<keyword evidence="7 9" id="KW-0067">ATP-binding</keyword>
<dbReference type="Gene3D" id="3.40.50.300">
    <property type="entry name" value="P-loop containing nucleotide triphosphate hydrolases"/>
    <property type="match status" value="1"/>
</dbReference>
<dbReference type="GO" id="GO:0005737">
    <property type="term" value="C:cytoplasm"/>
    <property type="evidence" value="ECO:0007669"/>
    <property type="project" value="UniProtKB-SubCell"/>
</dbReference>
<keyword evidence="9 10" id="KW-0234">DNA repair</keyword>
<evidence type="ECO:0000256" key="4">
    <source>
        <dbReference type="ARBA" id="ARBA00022490"/>
    </source>
</evidence>
<accession>A0A833LYX7</accession>
<feature type="domain" description="RecF/RecN/SMC N-terminal" evidence="11">
    <location>
        <begin position="3"/>
        <end position="335"/>
    </location>
</feature>
<comment type="caution">
    <text evidence="12">The sequence shown here is derived from an EMBL/GenBank/DDBJ whole genome shotgun (WGS) entry which is preliminary data.</text>
</comment>
<sequence>MEIRSLELHNFRNYERASLRFEEKLNFFVGENASGKTSLLEALAYISLGRSFRGVNDADLIRQGEKHFFIRCELRDRNDHVTRFEVGVETGPSSRKKIKRDGVVLKRTSQMLGSLVCVVFTPEDLALVQSGHQERRAYIDYVLGSVDGEYLESLLQFNRALKQRNELLRRIQENKARLDDLLPWDDIFVRHAVTVQKKRRDFLLKFEPVVLRSVERISGLKDVITLKLDTSLDERGEESLRERMKQRRFDEVRAGHSLLGPHRDRLYFLESSGEEIGRRFSQGQKRTLALSLKVAQFYYLKEHIGRPPVLLVDDVLQELDIHRRRAFLEVLDDCGQAFFTTPDFDADQALFQGFPSSRIFVVENGTVSEK</sequence>
<dbReference type="InterPro" id="IPR027417">
    <property type="entry name" value="P-loop_NTPase"/>
</dbReference>
<dbReference type="GO" id="GO:0000731">
    <property type="term" value="P:DNA synthesis involved in DNA repair"/>
    <property type="evidence" value="ECO:0007669"/>
    <property type="project" value="TreeGrafter"/>
</dbReference>
<dbReference type="AlphaFoldDB" id="A0A833LYX7"/>
<dbReference type="GO" id="GO:0006260">
    <property type="term" value="P:DNA replication"/>
    <property type="evidence" value="ECO:0007669"/>
    <property type="project" value="UniProtKB-UniRule"/>
</dbReference>
<dbReference type="PROSITE" id="PS00618">
    <property type="entry name" value="RECF_2"/>
    <property type="match status" value="1"/>
</dbReference>
<protein>
    <recommendedName>
        <fullName evidence="3 9">DNA replication and repair protein RecF</fullName>
    </recommendedName>
</protein>
<dbReference type="PANTHER" id="PTHR32182:SF0">
    <property type="entry name" value="DNA REPLICATION AND REPAIR PROTEIN RECF"/>
    <property type="match status" value="1"/>
</dbReference>
<comment type="subcellular location">
    <subcellularLocation>
        <location evidence="1 9 10">Cytoplasm</location>
    </subcellularLocation>
</comment>
<name>A0A833LYX7_9LEPT</name>
<dbReference type="GO" id="GO:0009432">
    <property type="term" value="P:SOS response"/>
    <property type="evidence" value="ECO:0007669"/>
    <property type="project" value="UniProtKB-UniRule"/>
</dbReference>
<feature type="binding site" evidence="9">
    <location>
        <begin position="30"/>
        <end position="37"/>
    </location>
    <ligand>
        <name>ATP</name>
        <dbReference type="ChEBI" id="CHEBI:30616"/>
    </ligand>
</feature>
<evidence type="ECO:0000256" key="1">
    <source>
        <dbReference type="ARBA" id="ARBA00004496"/>
    </source>
</evidence>
<keyword evidence="9 10" id="KW-0742">SOS response</keyword>
<dbReference type="Pfam" id="PF02463">
    <property type="entry name" value="SMC_N"/>
    <property type="match status" value="1"/>
</dbReference>
<evidence type="ECO:0000313" key="12">
    <source>
        <dbReference type="EMBL" id="KAB2935359.1"/>
    </source>
</evidence>
<dbReference type="InterPro" id="IPR001238">
    <property type="entry name" value="DNA-binding_RecF"/>
</dbReference>
<dbReference type="GO" id="GO:0005524">
    <property type="term" value="F:ATP binding"/>
    <property type="evidence" value="ECO:0007669"/>
    <property type="project" value="UniProtKB-UniRule"/>
</dbReference>
<dbReference type="EMBL" id="WBUI01000001">
    <property type="protein sequence ID" value="KAB2935359.1"/>
    <property type="molecule type" value="Genomic_DNA"/>
</dbReference>
<evidence type="ECO:0000256" key="9">
    <source>
        <dbReference type="HAMAP-Rule" id="MF_00365"/>
    </source>
</evidence>
<dbReference type="GO" id="GO:0003697">
    <property type="term" value="F:single-stranded DNA binding"/>
    <property type="evidence" value="ECO:0007669"/>
    <property type="project" value="UniProtKB-UniRule"/>
</dbReference>
<organism evidence="12 13">
    <name type="scientific">Leptonema illini</name>
    <dbReference type="NCBI Taxonomy" id="183"/>
    <lineage>
        <taxon>Bacteria</taxon>
        <taxon>Pseudomonadati</taxon>
        <taxon>Spirochaetota</taxon>
        <taxon>Spirochaetia</taxon>
        <taxon>Leptospirales</taxon>
        <taxon>Leptospiraceae</taxon>
        <taxon>Leptonema</taxon>
    </lineage>
</organism>
<dbReference type="Gene3D" id="1.20.1050.90">
    <property type="entry name" value="RecF/RecN/SMC, N-terminal domain"/>
    <property type="match status" value="1"/>
</dbReference>
<evidence type="ECO:0000256" key="8">
    <source>
        <dbReference type="ARBA" id="ARBA00023125"/>
    </source>
</evidence>
<evidence type="ECO:0000259" key="11">
    <source>
        <dbReference type="Pfam" id="PF02463"/>
    </source>
</evidence>
<keyword evidence="6 9" id="KW-0547">Nucleotide-binding</keyword>
<proteinExistence type="inferred from homology"/>
<comment type="similarity">
    <text evidence="2 9 10">Belongs to the RecF family.</text>
</comment>
<keyword evidence="9 10" id="KW-0227">DNA damage</keyword>
<evidence type="ECO:0000256" key="3">
    <source>
        <dbReference type="ARBA" id="ARBA00020170"/>
    </source>
</evidence>
<dbReference type="HAMAP" id="MF_00365">
    <property type="entry name" value="RecF"/>
    <property type="match status" value="1"/>
</dbReference>
<keyword evidence="4 9" id="KW-0963">Cytoplasm</keyword>
<evidence type="ECO:0000256" key="6">
    <source>
        <dbReference type="ARBA" id="ARBA00022741"/>
    </source>
</evidence>
<keyword evidence="5 9" id="KW-0235">DNA replication</keyword>
<dbReference type="InterPro" id="IPR003395">
    <property type="entry name" value="RecF/RecN/SMC_N"/>
</dbReference>
<dbReference type="InterPro" id="IPR018078">
    <property type="entry name" value="DNA-binding_RecF_CS"/>
</dbReference>
<dbReference type="Proteomes" id="UP000460298">
    <property type="component" value="Unassembled WGS sequence"/>
</dbReference>
<comment type="function">
    <text evidence="9 10">The RecF protein is involved in DNA metabolism; it is required for DNA replication and normal SOS inducibility. RecF binds preferentially to single-stranded, linear DNA. It also seems to bind ATP.</text>
</comment>
<dbReference type="NCBIfam" id="TIGR00611">
    <property type="entry name" value="recf"/>
    <property type="match status" value="1"/>
</dbReference>
<dbReference type="SUPFAM" id="SSF52540">
    <property type="entry name" value="P-loop containing nucleoside triphosphate hydrolases"/>
    <property type="match status" value="1"/>
</dbReference>
<evidence type="ECO:0000256" key="2">
    <source>
        <dbReference type="ARBA" id="ARBA00008016"/>
    </source>
</evidence>
<evidence type="ECO:0000256" key="10">
    <source>
        <dbReference type="RuleBase" id="RU000578"/>
    </source>
</evidence>
<keyword evidence="8 9" id="KW-0238">DNA-binding</keyword>
<dbReference type="PANTHER" id="PTHR32182">
    <property type="entry name" value="DNA REPLICATION AND REPAIR PROTEIN RECF"/>
    <property type="match status" value="1"/>
</dbReference>